<dbReference type="EMBL" id="BARS01027587">
    <property type="protein sequence ID" value="GAF99876.1"/>
    <property type="molecule type" value="Genomic_DNA"/>
</dbReference>
<dbReference type="AlphaFoldDB" id="X0UKR8"/>
<sequence>MSEPLVLIHRLLPKAKDQMNGKEGECVVCSIPSGNYNNIQVTWQTLKGLIHLQNGEVKK</sequence>
<comment type="caution">
    <text evidence="1">The sequence shown here is derived from an EMBL/GenBank/DDBJ whole genome shotgun (WGS) entry which is preliminary data.</text>
</comment>
<protein>
    <submittedName>
        <fullName evidence="1">Uncharacterized protein</fullName>
    </submittedName>
</protein>
<reference evidence="1" key="1">
    <citation type="journal article" date="2014" name="Front. Microbiol.">
        <title>High frequency of phylogenetically diverse reductive dehalogenase-homologous genes in deep subseafloor sedimentary metagenomes.</title>
        <authorList>
            <person name="Kawai M."/>
            <person name="Futagami T."/>
            <person name="Toyoda A."/>
            <person name="Takaki Y."/>
            <person name="Nishi S."/>
            <person name="Hori S."/>
            <person name="Arai W."/>
            <person name="Tsubouchi T."/>
            <person name="Morono Y."/>
            <person name="Uchiyama I."/>
            <person name="Ito T."/>
            <person name="Fujiyama A."/>
            <person name="Inagaki F."/>
            <person name="Takami H."/>
        </authorList>
    </citation>
    <scope>NUCLEOTIDE SEQUENCE</scope>
    <source>
        <strain evidence="1">Expedition CK06-06</strain>
    </source>
</reference>
<gene>
    <name evidence="1" type="ORF">S01H1_43308</name>
</gene>
<organism evidence="1">
    <name type="scientific">marine sediment metagenome</name>
    <dbReference type="NCBI Taxonomy" id="412755"/>
    <lineage>
        <taxon>unclassified sequences</taxon>
        <taxon>metagenomes</taxon>
        <taxon>ecological metagenomes</taxon>
    </lineage>
</organism>
<evidence type="ECO:0000313" key="1">
    <source>
        <dbReference type="EMBL" id="GAF99876.1"/>
    </source>
</evidence>
<proteinExistence type="predicted"/>
<name>X0UKR8_9ZZZZ</name>
<accession>X0UKR8</accession>